<comment type="caution">
    <text evidence="3">The sequence shown here is derived from an EMBL/GenBank/DDBJ whole genome shotgun (WGS) entry which is preliminary data.</text>
</comment>
<feature type="domain" description="Dihydroprymidine dehydrogenase" evidence="2">
    <location>
        <begin position="21"/>
        <end position="89"/>
    </location>
</feature>
<dbReference type="GO" id="GO:0051536">
    <property type="term" value="F:iron-sulfur cluster binding"/>
    <property type="evidence" value="ECO:0007669"/>
    <property type="project" value="InterPro"/>
</dbReference>
<accession>T1AT21</accession>
<dbReference type="Pfam" id="PF14691">
    <property type="entry name" value="Fer4_20"/>
    <property type="match status" value="1"/>
</dbReference>
<dbReference type="SUPFAM" id="SSF46548">
    <property type="entry name" value="alpha-helical ferredoxin"/>
    <property type="match status" value="1"/>
</dbReference>
<organism evidence="3">
    <name type="scientific">mine drainage metagenome</name>
    <dbReference type="NCBI Taxonomy" id="410659"/>
    <lineage>
        <taxon>unclassified sequences</taxon>
        <taxon>metagenomes</taxon>
        <taxon>ecological metagenomes</taxon>
    </lineage>
</organism>
<reference evidence="3" key="2">
    <citation type="journal article" date="2014" name="ISME J.">
        <title>Microbial stratification in low pH oxic and suboxic macroscopic growths along an acid mine drainage.</title>
        <authorList>
            <person name="Mendez-Garcia C."/>
            <person name="Mesa V."/>
            <person name="Sprenger R.R."/>
            <person name="Richter M."/>
            <person name="Diez M.S."/>
            <person name="Solano J."/>
            <person name="Bargiela R."/>
            <person name="Golyshina O.V."/>
            <person name="Manteca A."/>
            <person name="Ramos J.L."/>
            <person name="Gallego J.R."/>
            <person name="Llorente I."/>
            <person name="Martins Dos Santos V.A."/>
            <person name="Jensen O.N."/>
            <person name="Pelaez A.I."/>
            <person name="Sanchez J."/>
            <person name="Ferrer M."/>
        </authorList>
    </citation>
    <scope>NUCLEOTIDE SEQUENCE</scope>
</reference>
<gene>
    <name evidence="3" type="ORF">B1B_06898</name>
</gene>
<feature type="non-terminal residue" evidence="3">
    <location>
        <position position="91"/>
    </location>
</feature>
<dbReference type="PANTHER" id="PTHR42783:SF3">
    <property type="entry name" value="GLUTAMATE SYNTHASE [NADPH] SMALL CHAIN-RELATED"/>
    <property type="match status" value="1"/>
</dbReference>
<name>T1AT21_9ZZZZ</name>
<feature type="region of interest" description="Disordered" evidence="1">
    <location>
        <begin position="1"/>
        <end position="21"/>
    </location>
</feature>
<dbReference type="Gene3D" id="1.10.1060.10">
    <property type="entry name" value="Alpha-helical ferredoxin"/>
    <property type="match status" value="1"/>
</dbReference>
<dbReference type="EMBL" id="AUZY01004376">
    <property type="protein sequence ID" value="EQD63716.1"/>
    <property type="molecule type" value="Genomic_DNA"/>
</dbReference>
<proteinExistence type="predicted"/>
<reference evidence="3" key="1">
    <citation type="submission" date="2013-08" db="EMBL/GenBank/DDBJ databases">
        <authorList>
            <person name="Mendez C."/>
            <person name="Richter M."/>
            <person name="Ferrer M."/>
            <person name="Sanchez J."/>
        </authorList>
    </citation>
    <scope>NUCLEOTIDE SEQUENCE</scope>
</reference>
<dbReference type="InterPro" id="IPR009051">
    <property type="entry name" value="Helical_ferredxn"/>
</dbReference>
<dbReference type="InterPro" id="IPR028261">
    <property type="entry name" value="DPD_II"/>
</dbReference>
<dbReference type="AlphaFoldDB" id="T1AT21"/>
<evidence type="ECO:0000259" key="2">
    <source>
        <dbReference type="Pfam" id="PF14691"/>
    </source>
</evidence>
<protein>
    <submittedName>
        <fullName evidence="3">Oxidoreductase</fullName>
    </submittedName>
</protein>
<evidence type="ECO:0000313" key="3">
    <source>
        <dbReference type="EMBL" id="EQD63716.1"/>
    </source>
</evidence>
<evidence type="ECO:0000256" key="1">
    <source>
        <dbReference type="SAM" id="MobiDB-lite"/>
    </source>
</evidence>
<sequence>MGESTRYQRTPIPEVDPKERATEFHEELLPYDRDQAVLEARRCLQCAMPFCVQACPITQDCRGYIRLIGEERFDDAARLTLQDNPLATVLC</sequence>
<dbReference type="PANTHER" id="PTHR42783">
    <property type="entry name" value="GLUTAMATE SYNTHASE [NADPH] SMALL CHAIN"/>
    <property type="match status" value="1"/>
</dbReference>